<dbReference type="AlphaFoldDB" id="A0A0F9G995"/>
<sequence length="500" mass="52867">MRFLVKITREDNGAKVYINEDDLETMFTKDAVLPGGTAFALMEGLNLRGDLGGGNEPATFIDLTAGSVDNFLLLSRLHFQSSSGDAIKVATWVNLHWIDLRWDDIGGYAIRLTPALGQNLSTFVLDRFTYDHSRASGPANGFILVDNTANSSNLGTFAIKNGRIEVNTAWTGDQAIFTVKKPNAGPNSRTVGLSLIGMTYQDNIAMASDVLAFQDTSGATTSCESLIILNSRFQGLSAVLGGDQDATSQVDLPTGAQFGEVIFCTGAPQYGLVQSTWRRALNNEYAIRVRVGADVDNRFAIRADGQHQWGDGTAAFDIALFRSAANTLQLASGDKLHLQDELELDGDLNHDGTNVGFYGVAPATRPGTTDDIKDGLTTLGLLAGTSATPLNLDGGLLTAGGVVATAGVIEYTDAPTLAASTTPSVTGGNLFLTNSTASITDFTGEQNGQVIILLCEADTTTSLVDSTPLFLSAAFTCGADDTISLISNGTVWYELSRSVN</sequence>
<gene>
    <name evidence="1" type="ORF">LCGC14_2211780</name>
</gene>
<name>A0A0F9G995_9ZZZZ</name>
<accession>A0A0F9G995</accession>
<proteinExistence type="predicted"/>
<protein>
    <submittedName>
        <fullName evidence="1">Uncharacterized protein</fullName>
    </submittedName>
</protein>
<comment type="caution">
    <text evidence="1">The sequence shown here is derived from an EMBL/GenBank/DDBJ whole genome shotgun (WGS) entry which is preliminary data.</text>
</comment>
<dbReference type="EMBL" id="LAZR01029365">
    <property type="protein sequence ID" value="KKL59792.1"/>
    <property type="molecule type" value="Genomic_DNA"/>
</dbReference>
<evidence type="ECO:0000313" key="1">
    <source>
        <dbReference type="EMBL" id="KKL59792.1"/>
    </source>
</evidence>
<reference evidence="1" key="1">
    <citation type="journal article" date="2015" name="Nature">
        <title>Complex archaea that bridge the gap between prokaryotes and eukaryotes.</title>
        <authorList>
            <person name="Spang A."/>
            <person name="Saw J.H."/>
            <person name="Jorgensen S.L."/>
            <person name="Zaremba-Niedzwiedzka K."/>
            <person name="Martijn J."/>
            <person name="Lind A.E."/>
            <person name="van Eijk R."/>
            <person name="Schleper C."/>
            <person name="Guy L."/>
            <person name="Ettema T.J."/>
        </authorList>
    </citation>
    <scope>NUCLEOTIDE SEQUENCE</scope>
</reference>
<organism evidence="1">
    <name type="scientific">marine sediment metagenome</name>
    <dbReference type="NCBI Taxonomy" id="412755"/>
    <lineage>
        <taxon>unclassified sequences</taxon>
        <taxon>metagenomes</taxon>
        <taxon>ecological metagenomes</taxon>
    </lineage>
</organism>